<dbReference type="GO" id="GO:0008270">
    <property type="term" value="F:zinc ion binding"/>
    <property type="evidence" value="ECO:0007669"/>
    <property type="project" value="UniProtKB-KW"/>
</dbReference>
<evidence type="ECO:0000259" key="23">
    <source>
        <dbReference type="PROSITE" id="PS51722"/>
    </source>
</evidence>
<evidence type="ECO:0000256" key="8">
    <source>
        <dbReference type="ARBA" id="ARBA00022723"/>
    </source>
</evidence>
<dbReference type="PANTHER" id="PTHR10566:SF124">
    <property type="entry name" value="PROTEIN KINASE SUPERFAMILY PROTEIN"/>
    <property type="match status" value="1"/>
</dbReference>
<dbReference type="PROSITE" id="PS51746">
    <property type="entry name" value="PPM_2"/>
    <property type="match status" value="1"/>
</dbReference>
<evidence type="ECO:0000256" key="20">
    <source>
        <dbReference type="RuleBase" id="RU003465"/>
    </source>
</evidence>
<dbReference type="InterPro" id="IPR001876">
    <property type="entry name" value="Znf_RanBP2"/>
</dbReference>
<evidence type="ECO:0000256" key="13">
    <source>
        <dbReference type="ARBA" id="ARBA00022842"/>
    </source>
</evidence>
<evidence type="ECO:0000256" key="15">
    <source>
        <dbReference type="ARBA" id="ARBA00023134"/>
    </source>
</evidence>
<keyword evidence="16" id="KW-0464">Manganese</keyword>
<evidence type="ECO:0000256" key="9">
    <source>
        <dbReference type="ARBA" id="ARBA00022741"/>
    </source>
</evidence>
<keyword evidence="9" id="KW-0547">Nucleotide-binding</keyword>
<evidence type="ECO:0000256" key="19">
    <source>
        <dbReference type="PROSITE-ProRule" id="PRU00322"/>
    </source>
</evidence>
<feature type="compositionally biased region" description="Polar residues" evidence="21">
    <location>
        <begin position="653"/>
        <end position="670"/>
    </location>
</feature>
<reference evidence="25 26" key="1">
    <citation type="journal article" date="2020" name="Mol. Plant">
        <title>The Chromosome-Based Rubber Tree Genome Provides New Insights into Spurge Genome Evolution and Rubber Biosynthesis.</title>
        <authorList>
            <person name="Liu J."/>
            <person name="Shi C."/>
            <person name="Shi C.C."/>
            <person name="Li W."/>
            <person name="Zhang Q.J."/>
            <person name="Zhang Y."/>
            <person name="Li K."/>
            <person name="Lu H.F."/>
            <person name="Shi C."/>
            <person name="Zhu S.T."/>
            <person name="Xiao Z.Y."/>
            <person name="Nan H."/>
            <person name="Yue Y."/>
            <person name="Zhu X.G."/>
            <person name="Wu Y."/>
            <person name="Hong X.N."/>
            <person name="Fan G.Y."/>
            <person name="Tong Y."/>
            <person name="Zhang D."/>
            <person name="Mao C.L."/>
            <person name="Liu Y.L."/>
            <person name="Hao S.J."/>
            <person name="Liu W.Q."/>
            <person name="Lv M.Q."/>
            <person name="Zhang H.B."/>
            <person name="Liu Y."/>
            <person name="Hu-Tang G.R."/>
            <person name="Wang J.P."/>
            <person name="Wang J.H."/>
            <person name="Sun Y.H."/>
            <person name="Ni S.B."/>
            <person name="Chen W.B."/>
            <person name="Zhang X.C."/>
            <person name="Jiao Y.N."/>
            <person name="Eichler E.E."/>
            <person name="Li G.H."/>
            <person name="Liu X."/>
            <person name="Gao L.Z."/>
        </authorList>
    </citation>
    <scope>NUCLEOTIDE SEQUENCE [LARGE SCALE GENOMIC DNA]</scope>
    <source>
        <strain evidence="26">cv. GT1</strain>
        <tissue evidence="25">Leaf</tissue>
    </source>
</reference>
<feature type="domain" description="Tr-type G" evidence="23">
    <location>
        <begin position="848"/>
        <end position="990"/>
    </location>
</feature>
<comment type="catalytic activity">
    <reaction evidence="17">
        <text>O-phospho-L-seryl-[protein] + H2O = L-seryl-[protein] + phosphate</text>
        <dbReference type="Rhea" id="RHEA:20629"/>
        <dbReference type="Rhea" id="RHEA-COMP:9863"/>
        <dbReference type="Rhea" id="RHEA-COMP:11604"/>
        <dbReference type="ChEBI" id="CHEBI:15377"/>
        <dbReference type="ChEBI" id="CHEBI:29999"/>
        <dbReference type="ChEBI" id="CHEBI:43474"/>
        <dbReference type="ChEBI" id="CHEBI:83421"/>
        <dbReference type="EC" id="3.1.3.16"/>
    </reaction>
</comment>
<comment type="catalytic activity">
    <reaction evidence="18">
        <text>O-phospho-L-threonyl-[protein] + H2O = L-threonyl-[protein] + phosphate</text>
        <dbReference type="Rhea" id="RHEA:47004"/>
        <dbReference type="Rhea" id="RHEA-COMP:11060"/>
        <dbReference type="Rhea" id="RHEA-COMP:11605"/>
        <dbReference type="ChEBI" id="CHEBI:15377"/>
        <dbReference type="ChEBI" id="CHEBI:30013"/>
        <dbReference type="ChEBI" id="CHEBI:43474"/>
        <dbReference type="ChEBI" id="CHEBI:61977"/>
        <dbReference type="EC" id="3.1.3.16"/>
    </reaction>
</comment>
<sequence>MRTKLSLQLLGKSRVAMEPLHIERRVCIPFRKYSPETVRNKVLESRGATMSLMLRGGEIAWNLGLYWSSLTYDCLVVRDKEVVPYLACQLRNLLCELGPSFIKAGQFLANRPDIIREDYMNDLCILQDDVPPFPKQVQRPEIEPIICRDLFLFITLASFLIGISLQKLGCNSELIVDEFSEKLLEELDYPLEARNTEDFLENFKDDPIVKIPQVYRKLVHRKLSGSQDLVMEWIDGIWCTDPQQNKQILIDAIVHAVSEAYAEMANDFTRLGFLASGTDVSPIIPALEAIWQNSVGKGLSDFNFRSVTRKFKQLIYNYPIRIPEQFSLVIRSLLTQEGICFTLKPDFKFLKVAYPYVAKHLPTDPNLALHERLIQLLFKDGVFQWKRLESLIVVAKENVAKMSSNPALQAKFKKFAGGKEARSDRHYTRGACLFLTDEGILTQLLLSLTEDSKLHIEELMDVYKLIEDEVDIPSVAVEVVRGEAREPKQELTRRGQWSCAICTYDNDENMSACDICGVIRNPTEGNYINSDKRTADSMCKDSGVSILAKSLFASLPHRTPHKPVIAQLQKDDFMTKWGSNFLNCENFQGNFHEFHKAFSSHSHSHIKIAPFNFDVPSPDDLVSNGLHSSKRGSRANSLYLKYPRGSLGINEKNGANNAQSTVKRPDSSSLLMPKGKQGSVNESIYAMNGMACTQSSFESSDSSSALMPKSGPNSMDKSNCSKNDSLSIRSGDETSESSSSLMPKGKNSNETSESSSSLIPKGKHKSSDDSSSSSTIMAEPHRLTSNLNKMTLSDKSQNVTSNNASKVKSHKQYEPDKWMLPDKAADQLTQLNLAIVGHVDSGKSTLSGHKDFVPNMISGATQADAAILVIDASTGAFEAGMDSKKGQTREHAQLIRSFGVDQIIVAINKMDAVDYSEDRFKLVRAQLGTFLHSCGFKDSLVSWIPLSAMKNQNLVSAPSDVHLSSWYKGPCLLDAIDSFQPPTRDFSKPLLMPICDVIKSPSLGQVSACGKLEAGALRTGTKVLVMPSADVGTVRSLERDSQACSVARAGDNVAVSLLGIDGNHVMAALYEDGNVMTSLRNCTWLGQEDIEIRRQYNLFLPYFLNRRSFSTAFTSVHGERPSAEYAKLRKESLESEFGQALGTYSSERVSIIYRFGPFLAFYRAAIISYHVLKLTLWQFFVQDIKKRAIKFRETLIHLGPFYIKLGQALSIRPDILPTVYCQELAKLQDQIPPFPTHVAIKSIESQLGVPISQIFSDISPEPIAAASLGQVYKAHLHSGELVAVKVQRPGMSLLLTLDALLFHMIGGQLKRFAKARKDLLVAVNEMVRHMFDEIDYILEGKNAERFASLYGCDPCNDPKSHLGNAMHQKKENCVKVPKIYWDMTCKGVLTMEWVDGIKLTDEARLKKACLNRRKLIDQLVHFVNRDSLGLANDFLSLGFIPEGVDIQSVSDALQASFGDGTKQSRDFEAIMNQLYDVMYEFDFSLPPDYALVVRALGSLEGTAQVLDPNFKVVESAYPFVIGRLLADPNPDMRRILRELLICNDGSVRWNRLERLIVAISEQASESAGEASNSEANSSNTLEWKSFDMRAVVGATDDLLHFILSEKGWRVRVFLVRDMIKVADVILEDEVVGYILDEKHEAREESKSEGHSMFMRVVNGFQYLRQAVRLAPEMWSAMLIRMVHADDAPVSGGGLSQNGKFSYGYASSPGKRSSMEDFYETRIDGVDGEIVGLFGVFDGHGGARAAEYVKQNLFSNLISHPKFISDTRSAIADAYNHTDSEFLKSENNQNRDAGSTASTAILVGDRLLVANVGDSRAVICRGGNAIAVSRDHKPDQTDERQRIEDAGGFVMWAGTWRVGGVLAVSRAFGDRLLKQYVVADPKFRRKRLTARLSFLSLQVMDYGMLSPMRQNGQFIVACLSDAVSFSQEAVEMTKPIEDPEQAAKRLLQEAYQRGSADNITCVVVRFLVNQGATSHGTIGVTSV</sequence>
<dbReference type="SUPFAM" id="SSF50447">
    <property type="entry name" value="Translation proteins"/>
    <property type="match status" value="1"/>
</dbReference>
<name>A0A6A6K667_HEVBR</name>
<dbReference type="Pfam" id="PF00481">
    <property type="entry name" value="PP2C"/>
    <property type="match status" value="1"/>
</dbReference>
<dbReference type="SUPFAM" id="SSF90209">
    <property type="entry name" value="Ran binding protein zinc finger-like"/>
    <property type="match status" value="1"/>
</dbReference>
<evidence type="ECO:0000256" key="17">
    <source>
        <dbReference type="ARBA" id="ARBA00047761"/>
    </source>
</evidence>
<comment type="caution">
    <text evidence="25">The sequence shown here is derived from an EMBL/GenBank/DDBJ whole genome shotgun (WGS) entry which is preliminary data.</text>
</comment>
<evidence type="ECO:0000256" key="21">
    <source>
        <dbReference type="SAM" id="MobiDB-lite"/>
    </source>
</evidence>
<evidence type="ECO:0000313" key="26">
    <source>
        <dbReference type="Proteomes" id="UP000467840"/>
    </source>
</evidence>
<dbReference type="Pfam" id="PF00009">
    <property type="entry name" value="GTP_EFTU"/>
    <property type="match status" value="1"/>
</dbReference>
<dbReference type="InterPro" id="IPR036443">
    <property type="entry name" value="Znf_RanBP2_sf"/>
</dbReference>
<keyword evidence="14 20" id="KW-0904">Protein phosphatase</keyword>
<dbReference type="CDD" id="cd05121">
    <property type="entry name" value="ABC1_ADCK3-like"/>
    <property type="match status" value="1"/>
</dbReference>
<keyword evidence="26" id="KW-1185">Reference proteome</keyword>
<dbReference type="PROSITE" id="PS01358">
    <property type="entry name" value="ZF_RANBP2_1"/>
    <property type="match status" value="1"/>
</dbReference>
<evidence type="ECO:0000256" key="2">
    <source>
        <dbReference type="ARBA" id="ARBA00001946"/>
    </source>
</evidence>
<evidence type="ECO:0000256" key="14">
    <source>
        <dbReference type="ARBA" id="ARBA00022912"/>
    </source>
</evidence>
<dbReference type="FunFam" id="3.60.40.10:FF:000011">
    <property type="entry name" value="probable protein phosphatase 2C 59"/>
    <property type="match status" value="1"/>
</dbReference>
<dbReference type="SMART" id="SM00547">
    <property type="entry name" value="ZnF_RBZ"/>
    <property type="match status" value="1"/>
</dbReference>
<dbReference type="FunFam" id="2.40.30.10:FF:000020">
    <property type="entry name" value="Translation elongation factor EF-1"/>
    <property type="match status" value="1"/>
</dbReference>
<evidence type="ECO:0000256" key="11">
    <source>
        <dbReference type="ARBA" id="ARBA00022801"/>
    </source>
</evidence>
<keyword evidence="7" id="KW-0963">Cytoplasm</keyword>
<dbReference type="PANTHER" id="PTHR10566">
    <property type="entry name" value="CHAPERONE-ACTIVITY OF BC1 COMPLEX CABC1 -RELATED"/>
    <property type="match status" value="1"/>
</dbReference>
<dbReference type="InterPro" id="IPR004147">
    <property type="entry name" value="ABC1_dom"/>
</dbReference>
<dbReference type="EMBL" id="JAAGAX010000018">
    <property type="protein sequence ID" value="KAF2283576.1"/>
    <property type="molecule type" value="Genomic_DNA"/>
</dbReference>
<feature type="compositionally biased region" description="Polar residues" evidence="21">
    <location>
        <begin position="711"/>
        <end position="726"/>
    </location>
</feature>
<feature type="domain" description="PPM-type phosphatase" evidence="24">
    <location>
        <begin position="1701"/>
        <end position="1965"/>
    </location>
</feature>
<evidence type="ECO:0000256" key="1">
    <source>
        <dbReference type="ARBA" id="ARBA00001936"/>
    </source>
</evidence>
<evidence type="ECO:0000256" key="5">
    <source>
        <dbReference type="ARBA" id="ARBA00009670"/>
    </source>
</evidence>
<dbReference type="SUPFAM" id="SSF81606">
    <property type="entry name" value="PP2C-like"/>
    <property type="match status" value="1"/>
</dbReference>
<evidence type="ECO:0000256" key="7">
    <source>
        <dbReference type="ARBA" id="ARBA00022490"/>
    </source>
</evidence>
<dbReference type="InterPro" id="IPR050154">
    <property type="entry name" value="UbiB_kinase"/>
</dbReference>
<comment type="similarity">
    <text evidence="5">Belongs to the protein kinase superfamily. ADCK protein kinase family.</text>
</comment>
<evidence type="ECO:0000256" key="4">
    <source>
        <dbReference type="ARBA" id="ARBA00006702"/>
    </source>
</evidence>
<dbReference type="InterPro" id="IPR011009">
    <property type="entry name" value="Kinase-like_dom_sf"/>
</dbReference>
<protein>
    <recommendedName>
        <fullName evidence="6">protein-serine/threonine phosphatase</fullName>
        <ecNumber evidence="6">3.1.3.16</ecNumber>
    </recommendedName>
</protein>
<dbReference type="Gene3D" id="2.40.30.10">
    <property type="entry name" value="Translation factors"/>
    <property type="match status" value="1"/>
</dbReference>
<dbReference type="PROSITE" id="PS01032">
    <property type="entry name" value="PPM_1"/>
    <property type="match status" value="1"/>
</dbReference>
<dbReference type="GO" id="GO:0005737">
    <property type="term" value="C:cytoplasm"/>
    <property type="evidence" value="ECO:0007669"/>
    <property type="project" value="UniProtKB-SubCell"/>
</dbReference>
<dbReference type="InterPro" id="IPR027417">
    <property type="entry name" value="P-loop_NTPase"/>
</dbReference>
<dbReference type="Pfam" id="PF03109">
    <property type="entry name" value="ABC1"/>
    <property type="match status" value="2"/>
</dbReference>
<comment type="subcellular location">
    <subcellularLocation>
        <location evidence="3">Cytoplasm</location>
    </subcellularLocation>
</comment>
<keyword evidence="13" id="KW-0460">Magnesium</keyword>
<dbReference type="SUPFAM" id="SSF52540">
    <property type="entry name" value="P-loop containing nucleoside triphosphate hydrolases"/>
    <property type="match status" value="1"/>
</dbReference>
<dbReference type="InterPro" id="IPR036457">
    <property type="entry name" value="PPM-type-like_dom_sf"/>
</dbReference>
<evidence type="ECO:0000256" key="18">
    <source>
        <dbReference type="ARBA" id="ARBA00048336"/>
    </source>
</evidence>
<dbReference type="SMART" id="SM00332">
    <property type="entry name" value="PP2Cc"/>
    <property type="match status" value="1"/>
</dbReference>
<dbReference type="Gene3D" id="3.40.50.300">
    <property type="entry name" value="P-loop containing nucleotide triphosphate hydrolases"/>
    <property type="match status" value="1"/>
</dbReference>
<dbReference type="InterPro" id="IPR001932">
    <property type="entry name" value="PPM-type_phosphatase-like_dom"/>
</dbReference>
<evidence type="ECO:0000256" key="6">
    <source>
        <dbReference type="ARBA" id="ARBA00013081"/>
    </source>
</evidence>
<organism evidence="25 26">
    <name type="scientific">Hevea brasiliensis</name>
    <name type="common">Para rubber tree</name>
    <name type="synonym">Siphonia brasiliensis</name>
    <dbReference type="NCBI Taxonomy" id="3981"/>
    <lineage>
        <taxon>Eukaryota</taxon>
        <taxon>Viridiplantae</taxon>
        <taxon>Streptophyta</taxon>
        <taxon>Embryophyta</taxon>
        <taxon>Tracheophyta</taxon>
        <taxon>Spermatophyta</taxon>
        <taxon>Magnoliopsida</taxon>
        <taxon>eudicotyledons</taxon>
        <taxon>Gunneridae</taxon>
        <taxon>Pentapetalae</taxon>
        <taxon>rosids</taxon>
        <taxon>fabids</taxon>
        <taxon>Malpighiales</taxon>
        <taxon>Euphorbiaceae</taxon>
        <taxon>Crotonoideae</taxon>
        <taxon>Micrandreae</taxon>
        <taxon>Hevea</taxon>
    </lineage>
</organism>
<feature type="compositionally biased region" description="Low complexity" evidence="21">
    <location>
        <begin position="748"/>
        <end position="757"/>
    </location>
</feature>
<comment type="cofactor">
    <cofactor evidence="2">
        <name>Mg(2+)</name>
        <dbReference type="ChEBI" id="CHEBI:18420"/>
    </cofactor>
</comment>
<evidence type="ECO:0000256" key="12">
    <source>
        <dbReference type="ARBA" id="ARBA00022833"/>
    </source>
</evidence>
<feature type="region of interest" description="Disordered" evidence="21">
    <location>
        <begin position="696"/>
        <end position="812"/>
    </location>
</feature>
<keyword evidence="12" id="KW-0862">Zinc</keyword>
<dbReference type="Gene3D" id="3.60.40.10">
    <property type="entry name" value="PPM-type phosphatase domain"/>
    <property type="match status" value="1"/>
</dbReference>
<evidence type="ECO:0000256" key="3">
    <source>
        <dbReference type="ARBA" id="ARBA00004496"/>
    </source>
</evidence>
<evidence type="ECO:0000259" key="24">
    <source>
        <dbReference type="PROSITE" id="PS51746"/>
    </source>
</evidence>
<comment type="similarity">
    <text evidence="4 20">Belongs to the PP2C family.</text>
</comment>
<comment type="cofactor">
    <cofactor evidence="1">
        <name>Mn(2+)</name>
        <dbReference type="ChEBI" id="CHEBI:29035"/>
    </cofactor>
</comment>
<evidence type="ECO:0000313" key="25">
    <source>
        <dbReference type="EMBL" id="KAF2283576.1"/>
    </source>
</evidence>
<dbReference type="InterPro" id="IPR000795">
    <property type="entry name" value="T_Tr_GTP-bd_dom"/>
</dbReference>
<accession>A0A6A6K667</accession>
<dbReference type="SUPFAM" id="SSF56112">
    <property type="entry name" value="Protein kinase-like (PK-like)"/>
    <property type="match status" value="1"/>
</dbReference>
<evidence type="ECO:0000256" key="16">
    <source>
        <dbReference type="ARBA" id="ARBA00023211"/>
    </source>
</evidence>
<dbReference type="Proteomes" id="UP000467840">
    <property type="component" value="Chromosome 12"/>
</dbReference>
<dbReference type="InterPro" id="IPR009000">
    <property type="entry name" value="Transl_B-barrel_sf"/>
</dbReference>
<dbReference type="GO" id="GO:0005525">
    <property type="term" value="F:GTP binding"/>
    <property type="evidence" value="ECO:0007669"/>
    <property type="project" value="UniProtKB-KW"/>
</dbReference>
<dbReference type="PROSITE" id="PS50199">
    <property type="entry name" value="ZF_RANBP2_2"/>
    <property type="match status" value="1"/>
</dbReference>
<evidence type="ECO:0000256" key="10">
    <source>
        <dbReference type="ARBA" id="ARBA00022771"/>
    </source>
</evidence>
<feature type="domain" description="RanBP2-type" evidence="22">
    <location>
        <begin position="493"/>
        <end position="522"/>
    </location>
</feature>
<dbReference type="EC" id="3.1.3.16" evidence="6"/>
<proteinExistence type="inferred from homology"/>
<dbReference type="CDD" id="cd00143">
    <property type="entry name" value="PP2Cc"/>
    <property type="match status" value="1"/>
</dbReference>
<dbReference type="PROSITE" id="PS51722">
    <property type="entry name" value="G_TR_2"/>
    <property type="match status" value="1"/>
</dbReference>
<dbReference type="GO" id="GO:0003924">
    <property type="term" value="F:GTPase activity"/>
    <property type="evidence" value="ECO:0007669"/>
    <property type="project" value="InterPro"/>
</dbReference>
<feature type="region of interest" description="Disordered" evidence="21">
    <location>
        <begin position="649"/>
        <end position="676"/>
    </location>
</feature>
<keyword evidence="8" id="KW-0479">Metal-binding</keyword>
<dbReference type="InterPro" id="IPR000222">
    <property type="entry name" value="PP2C_BS"/>
</dbReference>
<dbReference type="GO" id="GO:0004722">
    <property type="term" value="F:protein serine/threonine phosphatase activity"/>
    <property type="evidence" value="ECO:0007669"/>
    <property type="project" value="UniProtKB-EC"/>
</dbReference>
<feature type="compositionally biased region" description="Polar residues" evidence="21">
    <location>
        <begin position="783"/>
        <end position="806"/>
    </location>
</feature>
<keyword evidence="10 19" id="KW-0863">Zinc-finger</keyword>
<keyword evidence="11 20" id="KW-0378">Hydrolase</keyword>
<evidence type="ECO:0000259" key="22">
    <source>
        <dbReference type="PROSITE" id="PS50199"/>
    </source>
</evidence>
<gene>
    <name evidence="25" type="ORF">GH714_012048</name>
</gene>
<keyword evidence="15" id="KW-0342">GTP-binding</keyword>